<dbReference type="Proteomes" id="UP001247805">
    <property type="component" value="Unassembled WGS sequence"/>
</dbReference>
<evidence type="ECO:0000313" key="1">
    <source>
        <dbReference type="EMBL" id="MDU0354005.1"/>
    </source>
</evidence>
<proteinExistence type="predicted"/>
<sequence>MPATGDRVPSVYLEGHKVVNLDPSDPLYVSYEQKIGSRPTGYENPDLLRQGADSQHDKTIINGISRIGWMQGGKSAEWIDEEFHTVTSNKAKQFINQNQKIRSFCFFVS</sequence>
<dbReference type="EMBL" id="JAWDIO010000002">
    <property type="protein sequence ID" value="MDU0354005.1"/>
    <property type="molecule type" value="Genomic_DNA"/>
</dbReference>
<protein>
    <submittedName>
        <fullName evidence="1">Uncharacterized protein</fullName>
    </submittedName>
</protein>
<organism evidence="1 2">
    <name type="scientific">Paraglaciecola aquimarina</name>
    <dbReference type="NCBI Taxonomy" id="1235557"/>
    <lineage>
        <taxon>Bacteria</taxon>
        <taxon>Pseudomonadati</taxon>
        <taxon>Pseudomonadota</taxon>
        <taxon>Gammaproteobacteria</taxon>
        <taxon>Alteromonadales</taxon>
        <taxon>Alteromonadaceae</taxon>
        <taxon>Paraglaciecola</taxon>
    </lineage>
</organism>
<comment type="caution">
    <text evidence="1">The sequence shown here is derived from an EMBL/GenBank/DDBJ whole genome shotgun (WGS) entry which is preliminary data.</text>
</comment>
<name>A0ABU3SVI5_9ALTE</name>
<gene>
    <name evidence="1" type="ORF">RS130_08725</name>
</gene>
<reference evidence="1 2" key="1">
    <citation type="submission" date="2023-10" db="EMBL/GenBank/DDBJ databases">
        <title>Glaciecola aquimarina strain GGW-M5 nov., isolated from a coastal seawater.</title>
        <authorList>
            <person name="Bayburt H."/>
            <person name="Kim J.M."/>
            <person name="Choi B.J."/>
            <person name="Jeon C.O."/>
        </authorList>
    </citation>
    <scope>NUCLEOTIDE SEQUENCE [LARGE SCALE GENOMIC DNA]</scope>
    <source>
        <strain evidence="1 2">KCTC 32108</strain>
    </source>
</reference>
<evidence type="ECO:0000313" key="2">
    <source>
        <dbReference type="Proteomes" id="UP001247805"/>
    </source>
</evidence>
<accession>A0ABU3SVI5</accession>
<keyword evidence="2" id="KW-1185">Reference proteome</keyword>
<dbReference type="RefSeq" id="WP_316025635.1">
    <property type="nucleotide sequence ID" value="NZ_JAWDIO010000002.1"/>
</dbReference>